<dbReference type="PANTHER" id="PTHR24104:SF25">
    <property type="entry name" value="PROTEIN LIN-41"/>
    <property type="match status" value="1"/>
</dbReference>
<keyword evidence="1" id="KW-0677">Repeat</keyword>
<sequence>MMILKGKKGREKFLRMVGKMFIKRLTLLLGIFSLFIVVFSEETTLIIPPFKHSMGYYKANSTIAKIILKKNVSFERVSGICALKLKQLDDRTTDKDDAILSLFGINNHQIVYNVGLNRIKTYGSKGRGEAPESLYYPTDIVVTPDGELYISDTYNFRVLKFLYDEDSLLYENSFGSFGMDSFSLNLPEGIDYDGVGNLFICDSRNNRIVVLNRSFYPFMILDNIQRPHSISIVDSKKGYLNLKDRLFLVVSSDRRRLLKLDFYGNLIKEFFSFDITGYKDVDFNFIDYDQNGNIYVTDTINSCIHKFDSDLRYITSFGREGSGKNQFYKPEGISIYRKYGQVFISERTGFQYYWIGVDGYIKEFTPPTISDTTEGLTISLFTTEQCRVTIQITKDGKFVRELTSDLRRNIGLNYIVWDLKDEKGNRIVENGKYRLKVTLEPLYSSRGYFKKVFYGEIEKF</sequence>
<dbReference type="CDD" id="cd05819">
    <property type="entry name" value="NHL"/>
    <property type="match status" value="1"/>
</dbReference>
<organism evidence="3 4">
    <name type="scientific">candidate division WOR-3 bacterium</name>
    <dbReference type="NCBI Taxonomy" id="2052148"/>
    <lineage>
        <taxon>Bacteria</taxon>
        <taxon>Bacteria division WOR-3</taxon>
    </lineage>
</organism>
<dbReference type="GO" id="GO:0008270">
    <property type="term" value="F:zinc ion binding"/>
    <property type="evidence" value="ECO:0007669"/>
    <property type="project" value="UniProtKB-KW"/>
</dbReference>
<dbReference type="EMBL" id="DMCX01000013">
    <property type="protein sequence ID" value="HAF07178.1"/>
    <property type="molecule type" value="Genomic_DNA"/>
</dbReference>
<evidence type="ECO:0000256" key="2">
    <source>
        <dbReference type="PROSITE-ProRule" id="PRU00504"/>
    </source>
</evidence>
<dbReference type="SUPFAM" id="SSF63829">
    <property type="entry name" value="Calcium-dependent phosphotriesterase"/>
    <property type="match status" value="1"/>
</dbReference>
<dbReference type="AlphaFoldDB" id="A0A348MJF2"/>
<gene>
    <name evidence="3" type="ORF">DCG82_02090</name>
</gene>
<dbReference type="PROSITE" id="PS51125">
    <property type="entry name" value="NHL"/>
    <property type="match status" value="1"/>
</dbReference>
<feature type="repeat" description="NHL" evidence="2">
    <location>
        <begin position="127"/>
        <end position="164"/>
    </location>
</feature>
<dbReference type="Proteomes" id="UP000262454">
    <property type="component" value="Unassembled WGS sequence"/>
</dbReference>
<evidence type="ECO:0000313" key="4">
    <source>
        <dbReference type="Proteomes" id="UP000262454"/>
    </source>
</evidence>
<protein>
    <submittedName>
        <fullName evidence="3">Uncharacterized protein</fullName>
    </submittedName>
</protein>
<dbReference type="Gene3D" id="2.120.10.30">
    <property type="entry name" value="TolB, C-terminal domain"/>
    <property type="match status" value="1"/>
</dbReference>
<dbReference type="InterPro" id="IPR050952">
    <property type="entry name" value="TRIM-NHL_E3_ligases"/>
</dbReference>
<name>A0A348MJF2_UNCW3</name>
<dbReference type="Gene3D" id="2.40.10.500">
    <property type="match status" value="1"/>
</dbReference>
<evidence type="ECO:0000313" key="3">
    <source>
        <dbReference type="EMBL" id="HAF07178.1"/>
    </source>
</evidence>
<reference evidence="3 4" key="1">
    <citation type="journal article" date="2018" name="Nat. Biotechnol.">
        <title>A standardized bacterial taxonomy based on genome phylogeny substantially revises the tree of life.</title>
        <authorList>
            <person name="Parks D.H."/>
            <person name="Chuvochina M."/>
            <person name="Waite D.W."/>
            <person name="Rinke C."/>
            <person name="Skarshewski A."/>
            <person name="Chaumeil P.A."/>
            <person name="Hugenholtz P."/>
        </authorList>
    </citation>
    <scope>NUCLEOTIDE SEQUENCE [LARGE SCALE GENOMIC DNA]</scope>
    <source>
        <strain evidence="3">UBA7921</strain>
    </source>
</reference>
<comment type="caution">
    <text evidence="3">The sequence shown here is derived from an EMBL/GenBank/DDBJ whole genome shotgun (WGS) entry which is preliminary data.</text>
</comment>
<proteinExistence type="predicted"/>
<accession>A0A348MJF2</accession>
<dbReference type="PANTHER" id="PTHR24104">
    <property type="entry name" value="E3 UBIQUITIN-PROTEIN LIGASE NHLRC1-RELATED"/>
    <property type="match status" value="1"/>
</dbReference>
<dbReference type="Pfam" id="PF01436">
    <property type="entry name" value="NHL"/>
    <property type="match status" value="1"/>
</dbReference>
<dbReference type="Gene3D" id="2.60.40.4070">
    <property type="match status" value="1"/>
</dbReference>
<dbReference type="InterPro" id="IPR001258">
    <property type="entry name" value="NHL_repeat"/>
</dbReference>
<dbReference type="InterPro" id="IPR011042">
    <property type="entry name" value="6-blade_b-propeller_TolB-like"/>
</dbReference>
<evidence type="ECO:0000256" key="1">
    <source>
        <dbReference type="ARBA" id="ARBA00022737"/>
    </source>
</evidence>